<dbReference type="EMBL" id="BAAAES010000001">
    <property type="protein sequence ID" value="GAA0657981.1"/>
    <property type="molecule type" value="Genomic_DNA"/>
</dbReference>
<dbReference type="CDD" id="cd01745">
    <property type="entry name" value="GATase1_2"/>
    <property type="match status" value="1"/>
</dbReference>
<dbReference type="InterPro" id="IPR011697">
    <property type="entry name" value="Peptidase_C26"/>
</dbReference>
<reference evidence="1 2" key="1">
    <citation type="journal article" date="2019" name="Int. J. Syst. Evol. Microbiol.">
        <title>The Global Catalogue of Microorganisms (GCM) 10K type strain sequencing project: providing services to taxonomists for standard genome sequencing and annotation.</title>
        <authorList>
            <consortium name="The Broad Institute Genomics Platform"/>
            <consortium name="The Broad Institute Genome Sequencing Center for Infectious Disease"/>
            <person name="Wu L."/>
            <person name="Ma J."/>
        </authorList>
    </citation>
    <scope>NUCLEOTIDE SEQUENCE [LARGE SCALE GENOMIC DNA]</scope>
    <source>
        <strain evidence="1 2">JCM 14603</strain>
    </source>
</reference>
<dbReference type="RefSeq" id="WP_163957392.1">
    <property type="nucleotide sequence ID" value="NZ_BAAAES010000001.1"/>
</dbReference>
<dbReference type="Pfam" id="PF07722">
    <property type="entry name" value="Peptidase_C26"/>
    <property type="match status" value="1"/>
</dbReference>
<dbReference type="GO" id="GO:0016787">
    <property type="term" value="F:hydrolase activity"/>
    <property type="evidence" value="ECO:0007669"/>
    <property type="project" value="UniProtKB-KW"/>
</dbReference>
<comment type="caution">
    <text evidence="1">The sequence shown here is derived from an EMBL/GenBank/DDBJ whole genome shotgun (WGS) entry which is preliminary data.</text>
</comment>
<dbReference type="PROSITE" id="PS51273">
    <property type="entry name" value="GATASE_TYPE_1"/>
    <property type="match status" value="1"/>
</dbReference>
<keyword evidence="2" id="KW-1185">Reference proteome</keyword>
<gene>
    <name evidence="1" type="ORF">GCM10009102_02740</name>
</gene>
<dbReference type="InterPro" id="IPR044668">
    <property type="entry name" value="PuuD-like"/>
</dbReference>
<evidence type="ECO:0000313" key="1">
    <source>
        <dbReference type="EMBL" id="GAA0657981.1"/>
    </source>
</evidence>
<dbReference type="InterPro" id="IPR029062">
    <property type="entry name" value="Class_I_gatase-like"/>
</dbReference>
<name>A0ABN1HLH9_9SPHN</name>
<keyword evidence="1" id="KW-0378">Hydrolase</keyword>
<evidence type="ECO:0000313" key="2">
    <source>
        <dbReference type="Proteomes" id="UP001500238"/>
    </source>
</evidence>
<protein>
    <submittedName>
        <fullName evidence="1">Gamma-glutamyl-gamma-aminobutyrate hydrolase family protein</fullName>
    </submittedName>
</protein>
<dbReference type="PANTHER" id="PTHR43235:SF1">
    <property type="entry name" value="GLUTAMINE AMIDOTRANSFERASE PB2B2.05-RELATED"/>
    <property type="match status" value="1"/>
</dbReference>
<dbReference type="Gene3D" id="3.40.50.880">
    <property type="match status" value="1"/>
</dbReference>
<accession>A0ABN1HLH9</accession>
<proteinExistence type="predicted"/>
<organism evidence="1 2">
    <name type="scientific">Sphingomonas insulae</name>
    <dbReference type="NCBI Taxonomy" id="424800"/>
    <lineage>
        <taxon>Bacteria</taxon>
        <taxon>Pseudomonadati</taxon>
        <taxon>Pseudomonadota</taxon>
        <taxon>Alphaproteobacteria</taxon>
        <taxon>Sphingomonadales</taxon>
        <taxon>Sphingomonadaceae</taxon>
        <taxon>Sphingomonas</taxon>
    </lineage>
</organism>
<dbReference type="PANTHER" id="PTHR43235">
    <property type="entry name" value="GLUTAMINE AMIDOTRANSFERASE PB2B2.05-RELATED"/>
    <property type="match status" value="1"/>
</dbReference>
<dbReference type="SUPFAM" id="SSF52317">
    <property type="entry name" value="Class I glutamine amidotransferase-like"/>
    <property type="match status" value="1"/>
</dbReference>
<sequence length="259" mass="27317">MGQTVDPARRPVIGVLCCNEVAGRPVQVVASRFVAPLTRLADATVLLVPAMPDTADVGTLAAILDGLLLTGSRSHVAPRRYGGSALPAGQTLDEDRDEVALALAGRLIEAGKPVFGICRGLQELNVLFGGSLCAAADAGRHHRGAWDDDYESLFHHGHDVELSARGRLADATGARRVRVNSVHQQGIDRLGGGLSIEAIDPDDGLVEAVSAHPCGADVLAVQWHPEWDADTSSASRAFFSLIGAGLRRGTPRMSTRRTE</sequence>
<dbReference type="Proteomes" id="UP001500238">
    <property type="component" value="Unassembled WGS sequence"/>
</dbReference>